<sequence length="138" mass="16188">MNQRRIKQIFTRLNQSLITYTIGQREEGNDKNKYKVLVFYPIIDSILLEMNNRFFSTNIEIIRGISSLSPDSSTFLDIEELRALCTILQSDIHLLNNEIQVLRTMLKQSKSTNIIDLYFEILPLQQAFPAFYHFVLVL</sequence>
<dbReference type="OrthoDB" id="1739706at2759"/>
<dbReference type="EMBL" id="CAJNOJ010000811">
    <property type="protein sequence ID" value="CAF1525076.1"/>
    <property type="molecule type" value="Genomic_DNA"/>
</dbReference>
<keyword evidence="3" id="KW-1185">Reference proteome</keyword>
<dbReference type="EMBL" id="CAJNOR010009181">
    <property type="protein sequence ID" value="CAF1641945.1"/>
    <property type="molecule type" value="Genomic_DNA"/>
</dbReference>
<evidence type="ECO:0000313" key="3">
    <source>
        <dbReference type="Proteomes" id="UP000663828"/>
    </source>
</evidence>
<proteinExistence type="predicted"/>
<organism evidence="1 4">
    <name type="scientific">Adineta ricciae</name>
    <name type="common">Rotifer</name>
    <dbReference type="NCBI Taxonomy" id="249248"/>
    <lineage>
        <taxon>Eukaryota</taxon>
        <taxon>Metazoa</taxon>
        <taxon>Spiralia</taxon>
        <taxon>Gnathifera</taxon>
        <taxon>Rotifera</taxon>
        <taxon>Eurotatoria</taxon>
        <taxon>Bdelloidea</taxon>
        <taxon>Adinetida</taxon>
        <taxon>Adinetidae</taxon>
        <taxon>Adineta</taxon>
    </lineage>
</organism>
<comment type="caution">
    <text evidence="1">The sequence shown here is derived from an EMBL/GenBank/DDBJ whole genome shotgun (WGS) entry which is preliminary data.</text>
</comment>
<evidence type="ECO:0000313" key="1">
    <source>
        <dbReference type="EMBL" id="CAF1525076.1"/>
    </source>
</evidence>
<evidence type="ECO:0000313" key="4">
    <source>
        <dbReference type="Proteomes" id="UP000663852"/>
    </source>
</evidence>
<gene>
    <name evidence="1" type="ORF">EDS130_LOCUS44144</name>
    <name evidence="2" type="ORF">XAT740_LOCUS53470</name>
</gene>
<name>A0A815V5Y0_ADIRI</name>
<dbReference type="Proteomes" id="UP000663828">
    <property type="component" value="Unassembled WGS sequence"/>
</dbReference>
<accession>A0A815V5Y0</accession>
<protein>
    <submittedName>
        <fullName evidence="1">Uncharacterized protein</fullName>
    </submittedName>
</protein>
<evidence type="ECO:0000313" key="2">
    <source>
        <dbReference type="EMBL" id="CAF1641945.1"/>
    </source>
</evidence>
<dbReference type="Proteomes" id="UP000663852">
    <property type="component" value="Unassembled WGS sequence"/>
</dbReference>
<reference evidence="1" key="1">
    <citation type="submission" date="2021-02" db="EMBL/GenBank/DDBJ databases">
        <authorList>
            <person name="Nowell W R."/>
        </authorList>
    </citation>
    <scope>NUCLEOTIDE SEQUENCE</scope>
</reference>
<dbReference type="AlphaFoldDB" id="A0A815V5Y0"/>